<dbReference type="Proteomes" id="UP001285441">
    <property type="component" value="Unassembled WGS sequence"/>
</dbReference>
<dbReference type="EMBL" id="JAULSW010000001">
    <property type="protein sequence ID" value="KAK3393226.1"/>
    <property type="molecule type" value="Genomic_DNA"/>
</dbReference>
<name>A0AAE0P4N3_9PEZI</name>
<comment type="caution">
    <text evidence="2">The sequence shown here is derived from an EMBL/GenBank/DDBJ whole genome shotgun (WGS) entry which is preliminary data.</text>
</comment>
<reference evidence="2" key="1">
    <citation type="journal article" date="2023" name="Mol. Phylogenet. Evol.">
        <title>Genome-scale phylogeny and comparative genomics of the fungal order Sordariales.</title>
        <authorList>
            <person name="Hensen N."/>
            <person name="Bonometti L."/>
            <person name="Westerberg I."/>
            <person name="Brannstrom I.O."/>
            <person name="Guillou S."/>
            <person name="Cros-Aarteil S."/>
            <person name="Calhoun S."/>
            <person name="Haridas S."/>
            <person name="Kuo A."/>
            <person name="Mondo S."/>
            <person name="Pangilinan J."/>
            <person name="Riley R."/>
            <person name="LaButti K."/>
            <person name="Andreopoulos B."/>
            <person name="Lipzen A."/>
            <person name="Chen C."/>
            <person name="Yan M."/>
            <person name="Daum C."/>
            <person name="Ng V."/>
            <person name="Clum A."/>
            <person name="Steindorff A."/>
            <person name="Ohm R.A."/>
            <person name="Martin F."/>
            <person name="Silar P."/>
            <person name="Natvig D.O."/>
            <person name="Lalanne C."/>
            <person name="Gautier V."/>
            <person name="Ament-Velasquez S.L."/>
            <person name="Kruys A."/>
            <person name="Hutchinson M.I."/>
            <person name="Powell A.J."/>
            <person name="Barry K."/>
            <person name="Miller A.N."/>
            <person name="Grigoriev I.V."/>
            <person name="Debuchy R."/>
            <person name="Gladieux P."/>
            <person name="Hiltunen Thoren M."/>
            <person name="Johannesson H."/>
        </authorList>
    </citation>
    <scope>NUCLEOTIDE SEQUENCE</scope>
    <source>
        <strain evidence="2">CBS 232.78</strain>
    </source>
</reference>
<feature type="region of interest" description="Disordered" evidence="1">
    <location>
        <begin position="1"/>
        <end position="28"/>
    </location>
</feature>
<dbReference type="AlphaFoldDB" id="A0AAE0P4N3"/>
<accession>A0AAE0P4N3</accession>
<organism evidence="2 3">
    <name type="scientific">Podospora didyma</name>
    <dbReference type="NCBI Taxonomy" id="330526"/>
    <lineage>
        <taxon>Eukaryota</taxon>
        <taxon>Fungi</taxon>
        <taxon>Dikarya</taxon>
        <taxon>Ascomycota</taxon>
        <taxon>Pezizomycotina</taxon>
        <taxon>Sordariomycetes</taxon>
        <taxon>Sordariomycetidae</taxon>
        <taxon>Sordariales</taxon>
        <taxon>Podosporaceae</taxon>
        <taxon>Podospora</taxon>
    </lineage>
</organism>
<evidence type="ECO:0000313" key="3">
    <source>
        <dbReference type="Proteomes" id="UP001285441"/>
    </source>
</evidence>
<proteinExistence type="predicted"/>
<evidence type="ECO:0000256" key="1">
    <source>
        <dbReference type="SAM" id="MobiDB-lite"/>
    </source>
</evidence>
<gene>
    <name evidence="2" type="ORF">B0H63DRAFT_13868</name>
</gene>
<keyword evidence="3" id="KW-1185">Reference proteome</keyword>
<sequence length="217" mass="24543">MAPKANISKRRGAKGTATTLASSSSDSDDEYHAYYQKLQEASNARIRLEKAKEIRNMKRKELADAHKATLSDIQNRIQKSVALYQDTYAKMHVKRLQRLLDAIQARDKTFSQLEEKIGDLRQIMKNHGVQLRALYQGRHNDMMKLLKMPPVIATKNPHGTEYQEKVPPNPKAPAPPLKGILKHTTAQPRVNQALLDKITARESGERRNLVGVHCSCD</sequence>
<reference evidence="2" key="2">
    <citation type="submission" date="2023-06" db="EMBL/GenBank/DDBJ databases">
        <authorList>
            <consortium name="Lawrence Berkeley National Laboratory"/>
            <person name="Haridas S."/>
            <person name="Hensen N."/>
            <person name="Bonometti L."/>
            <person name="Westerberg I."/>
            <person name="Brannstrom I.O."/>
            <person name="Guillou S."/>
            <person name="Cros-Aarteil S."/>
            <person name="Calhoun S."/>
            <person name="Kuo A."/>
            <person name="Mondo S."/>
            <person name="Pangilinan J."/>
            <person name="Riley R."/>
            <person name="LaButti K."/>
            <person name="Andreopoulos B."/>
            <person name="Lipzen A."/>
            <person name="Chen C."/>
            <person name="Yanf M."/>
            <person name="Daum C."/>
            <person name="Ng V."/>
            <person name="Clum A."/>
            <person name="Steindorff A."/>
            <person name="Ohm R."/>
            <person name="Martin F."/>
            <person name="Silar P."/>
            <person name="Natvig D."/>
            <person name="Lalanne C."/>
            <person name="Gautier V."/>
            <person name="Ament-velasquez S.L."/>
            <person name="Kruys A."/>
            <person name="Hutchinson M.I."/>
            <person name="Powell A.J."/>
            <person name="Barry K."/>
            <person name="Miller A.N."/>
            <person name="Grigoriev I.V."/>
            <person name="Debuchy R."/>
            <person name="Gladieux P."/>
            <person name="Thoren M.H."/>
            <person name="Johannesson H."/>
        </authorList>
    </citation>
    <scope>NUCLEOTIDE SEQUENCE</scope>
    <source>
        <strain evidence="2">CBS 232.78</strain>
    </source>
</reference>
<evidence type="ECO:0000313" key="2">
    <source>
        <dbReference type="EMBL" id="KAK3393226.1"/>
    </source>
</evidence>
<protein>
    <submittedName>
        <fullName evidence="2">Uncharacterized protein</fullName>
    </submittedName>
</protein>